<keyword evidence="8" id="KW-0805">Transcription regulation</keyword>
<comment type="similarity">
    <text evidence="3">Belongs to the krueppel C2H2-type zinc-finger protein family.</text>
</comment>
<dbReference type="PROSITE" id="PS50157">
    <property type="entry name" value="ZINC_FINGER_C2H2_2"/>
    <property type="match status" value="2"/>
</dbReference>
<evidence type="ECO:0000256" key="2">
    <source>
        <dbReference type="ARBA" id="ARBA00004123"/>
    </source>
</evidence>
<keyword evidence="6" id="KW-0863">Zinc-finger</keyword>
<name>A0A8C3N5U6_GEOPR</name>
<keyword evidence="11" id="KW-0539">Nucleus</keyword>
<dbReference type="PANTHER" id="PTHR23235">
    <property type="entry name" value="KRUEPPEL-LIKE TRANSCRIPTION FACTOR"/>
    <property type="match status" value="1"/>
</dbReference>
<protein>
    <submittedName>
        <fullName evidence="13">Uncharacterized protein</fullName>
    </submittedName>
</protein>
<evidence type="ECO:0000256" key="12">
    <source>
        <dbReference type="SAM" id="MobiDB-lite"/>
    </source>
</evidence>
<dbReference type="PANTHER" id="PTHR23235:SF120">
    <property type="entry name" value="KRUPPEL-LIKE FACTOR 15"/>
    <property type="match status" value="1"/>
</dbReference>
<evidence type="ECO:0000256" key="3">
    <source>
        <dbReference type="ARBA" id="ARBA00006991"/>
    </source>
</evidence>
<evidence type="ECO:0000313" key="14">
    <source>
        <dbReference type="Proteomes" id="UP000694382"/>
    </source>
</evidence>
<dbReference type="GO" id="GO:0000978">
    <property type="term" value="F:RNA polymerase II cis-regulatory region sequence-specific DNA binding"/>
    <property type="evidence" value="ECO:0007669"/>
    <property type="project" value="TreeGrafter"/>
</dbReference>
<sequence>SPNSRHSDFKSHALVHTEERPHRCDLCGKRFKRSSNLQEHRRIHSGQRPFTCPRCAKSFKTPYERQRHALTHLAAEKKTLQVRRPGEAAPVQPLPQVLQGPGLPGRAREGAHR</sequence>
<organism evidence="13 14">
    <name type="scientific">Geospiza parvula</name>
    <name type="common">Small tree-finch</name>
    <name type="synonym">Camarhynchus parvulus</name>
    <dbReference type="NCBI Taxonomy" id="87175"/>
    <lineage>
        <taxon>Eukaryota</taxon>
        <taxon>Metazoa</taxon>
        <taxon>Chordata</taxon>
        <taxon>Craniata</taxon>
        <taxon>Vertebrata</taxon>
        <taxon>Euteleostomi</taxon>
        <taxon>Archelosauria</taxon>
        <taxon>Archosauria</taxon>
        <taxon>Dinosauria</taxon>
        <taxon>Saurischia</taxon>
        <taxon>Theropoda</taxon>
        <taxon>Coelurosauria</taxon>
        <taxon>Aves</taxon>
        <taxon>Neognathae</taxon>
        <taxon>Neoaves</taxon>
        <taxon>Telluraves</taxon>
        <taxon>Australaves</taxon>
        <taxon>Passeriformes</taxon>
        <taxon>Thraupidae</taxon>
        <taxon>Camarhynchus</taxon>
    </lineage>
</organism>
<comment type="subcellular location">
    <subcellularLocation>
        <location evidence="2">Nucleus</location>
    </subcellularLocation>
</comment>
<evidence type="ECO:0000256" key="9">
    <source>
        <dbReference type="ARBA" id="ARBA00023125"/>
    </source>
</evidence>
<evidence type="ECO:0000256" key="8">
    <source>
        <dbReference type="ARBA" id="ARBA00023015"/>
    </source>
</evidence>
<dbReference type="SMART" id="SM00355">
    <property type="entry name" value="ZnF_C2H2"/>
    <property type="match status" value="2"/>
</dbReference>
<keyword evidence="14" id="KW-1185">Reference proteome</keyword>
<dbReference type="GO" id="GO:0005634">
    <property type="term" value="C:nucleus"/>
    <property type="evidence" value="ECO:0007669"/>
    <property type="project" value="UniProtKB-SubCell"/>
</dbReference>
<evidence type="ECO:0000256" key="6">
    <source>
        <dbReference type="ARBA" id="ARBA00022771"/>
    </source>
</evidence>
<accession>A0A8C3N5U6</accession>
<dbReference type="Ensembl" id="ENSCPVT00000016781.2">
    <property type="protein sequence ID" value="ENSCPVP00000016068.1"/>
    <property type="gene ID" value="ENSCPVG00000011775.2"/>
</dbReference>
<dbReference type="SUPFAM" id="SSF57667">
    <property type="entry name" value="beta-beta-alpha zinc fingers"/>
    <property type="match status" value="1"/>
</dbReference>
<evidence type="ECO:0000256" key="4">
    <source>
        <dbReference type="ARBA" id="ARBA00022723"/>
    </source>
</evidence>
<dbReference type="Pfam" id="PF00096">
    <property type="entry name" value="zf-C2H2"/>
    <property type="match status" value="2"/>
</dbReference>
<evidence type="ECO:0000256" key="5">
    <source>
        <dbReference type="ARBA" id="ARBA00022737"/>
    </source>
</evidence>
<evidence type="ECO:0000256" key="1">
    <source>
        <dbReference type="ARBA" id="ARBA00003767"/>
    </source>
</evidence>
<dbReference type="GO" id="GO:0008270">
    <property type="term" value="F:zinc ion binding"/>
    <property type="evidence" value="ECO:0007669"/>
    <property type="project" value="UniProtKB-KW"/>
</dbReference>
<keyword evidence="10" id="KW-0804">Transcription</keyword>
<keyword evidence="5" id="KW-0677">Repeat</keyword>
<reference evidence="13" key="2">
    <citation type="submission" date="2025-09" db="UniProtKB">
        <authorList>
            <consortium name="Ensembl"/>
        </authorList>
    </citation>
    <scope>IDENTIFICATION</scope>
</reference>
<dbReference type="GO" id="GO:0000981">
    <property type="term" value="F:DNA-binding transcription factor activity, RNA polymerase II-specific"/>
    <property type="evidence" value="ECO:0007669"/>
    <property type="project" value="TreeGrafter"/>
</dbReference>
<proteinExistence type="inferred from homology"/>
<keyword evidence="9" id="KW-0238">DNA-binding</keyword>
<feature type="compositionally biased region" description="Low complexity" evidence="12">
    <location>
        <begin position="90"/>
        <end position="105"/>
    </location>
</feature>
<keyword evidence="4" id="KW-0479">Metal-binding</keyword>
<dbReference type="InterPro" id="IPR036236">
    <property type="entry name" value="Znf_C2H2_sf"/>
</dbReference>
<feature type="region of interest" description="Disordered" evidence="12">
    <location>
        <begin position="82"/>
        <end position="113"/>
    </location>
</feature>
<evidence type="ECO:0000256" key="10">
    <source>
        <dbReference type="ARBA" id="ARBA00023163"/>
    </source>
</evidence>
<evidence type="ECO:0000256" key="7">
    <source>
        <dbReference type="ARBA" id="ARBA00022833"/>
    </source>
</evidence>
<dbReference type="FunFam" id="3.30.160.60:FF:000585">
    <property type="entry name" value="zinc finger protein 784"/>
    <property type="match status" value="1"/>
</dbReference>
<dbReference type="PROSITE" id="PS00028">
    <property type="entry name" value="ZINC_FINGER_C2H2_1"/>
    <property type="match status" value="2"/>
</dbReference>
<evidence type="ECO:0000313" key="13">
    <source>
        <dbReference type="Ensembl" id="ENSCPVP00000016068.1"/>
    </source>
</evidence>
<dbReference type="AlphaFoldDB" id="A0A8C3N5U6"/>
<reference evidence="13" key="1">
    <citation type="submission" date="2025-08" db="UniProtKB">
        <authorList>
            <consortium name="Ensembl"/>
        </authorList>
    </citation>
    <scope>IDENTIFICATION</scope>
</reference>
<dbReference type="FunFam" id="3.30.160.60:FF:000100">
    <property type="entry name" value="Zinc finger 45-like"/>
    <property type="match status" value="1"/>
</dbReference>
<dbReference type="InterPro" id="IPR013087">
    <property type="entry name" value="Znf_C2H2_type"/>
</dbReference>
<dbReference type="Proteomes" id="UP000694382">
    <property type="component" value="Unassembled WGS sequence"/>
</dbReference>
<comment type="function">
    <text evidence="1">May be involved in transcriptional regulation.</text>
</comment>
<dbReference type="Gene3D" id="3.30.160.60">
    <property type="entry name" value="Classic Zinc Finger"/>
    <property type="match status" value="2"/>
</dbReference>
<evidence type="ECO:0000256" key="11">
    <source>
        <dbReference type="ARBA" id="ARBA00023242"/>
    </source>
</evidence>
<keyword evidence="7" id="KW-0862">Zinc</keyword>